<keyword evidence="2" id="KW-0808">Transferase</keyword>
<dbReference type="Proteomes" id="UP000694845">
    <property type="component" value="Unplaced"/>
</dbReference>
<evidence type="ECO:0000259" key="4">
    <source>
        <dbReference type="PROSITE" id="PS51186"/>
    </source>
</evidence>
<dbReference type="CDD" id="cd04301">
    <property type="entry name" value="NAT_SF"/>
    <property type="match status" value="1"/>
</dbReference>
<accession>A0A8B7ZAR9</accession>
<name>A0A8B7ZAR9_ACAPL</name>
<dbReference type="GO" id="GO:0008080">
    <property type="term" value="F:N-acetyltransferase activity"/>
    <property type="evidence" value="ECO:0007669"/>
    <property type="project" value="UniProtKB-ARBA"/>
</dbReference>
<evidence type="ECO:0000256" key="2">
    <source>
        <dbReference type="ARBA" id="ARBA00022679"/>
    </source>
</evidence>
<dbReference type="PANTHER" id="PTHR10545:SF29">
    <property type="entry name" value="GH14572P-RELATED"/>
    <property type="match status" value="1"/>
</dbReference>
<dbReference type="AlphaFoldDB" id="A0A8B7ZAR9"/>
<evidence type="ECO:0000256" key="3">
    <source>
        <dbReference type="ARBA" id="ARBA00023315"/>
    </source>
</evidence>
<proteinExistence type="inferred from homology"/>
<dbReference type="InterPro" id="IPR051016">
    <property type="entry name" value="Diverse_Substrate_AcTransf"/>
</dbReference>
<dbReference type="InterPro" id="IPR016181">
    <property type="entry name" value="Acyl_CoA_acyltransferase"/>
</dbReference>
<evidence type="ECO:0000313" key="6">
    <source>
        <dbReference type="RefSeq" id="XP_022102062.1"/>
    </source>
</evidence>
<dbReference type="Pfam" id="PF00583">
    <property type="entry name" value="Acetyltransf_1"/>
    <property type="match status" value="1"/>
</dbReference>
<organism evidence="5 6">
    <name type="scientific">Acanthaster planci</name>
    <name type="common">Crown-of-thorns starfish</name>
    <dbReference type="NCBI Taxonomy" id="133434"/>
    <lineage>
        <taxon>Eukaryota</taxon>
        <taxon>Metazoa</taxon>
        <taxon>Echinodermata</taxon>
        <taxon>Eleutherozoa</taxon>
        <taxon>Asterozoa</taxon>
        <taxon>Asteroidea</taxon>
        <taxon>Valvatacea</taxon>
        <taxon>Valvatida</taxon>
        <taxon>Acanthasteridae</taxon>
        <taxon>Acanthaster</taxon>
    </lineage>
</organism>
<sequence>MGFRYIVRQAKPEDCGSILKLIYEWAELGKDPDRVVQNTEEDLRDNGFGDHPIFQSIVAEAIDDGDSTDEAQRGTMVGYAIYICTYSAWTGGVIYLDDLFIQPAHRGKGVGKAMVCKVAKIGAQKGCQGMQMFMQGSNKAARQFFDGFNAVDISEKDGWSVMCVQGDHLSQLGNYLTEPEVKNDIQFLC</sequence>
<keyword evidence="3" id="KW-0012">Acyltransferase</keyword>
<protein>
    <submittedName>
        <fullName evidence="6">Diamine acetyltransferase 2-like</fullName>
    </submittedName>
</protein>
<dbReference type="SUPFAM" id="SSF55729">
    <property type="entry name" value="Acyl-CoA N-acyltransferases (Nat)"/>
    <property type="match status" value="1"/>
</dbReference>
<dbReference type="OrthoDB" id="7305308at2759"/>
<dbReference type="PANTHER" id="PTHR10545">
    <property type="entry name" value="DIAMINE N-ACETYLTRANSFERASE"/>
    <property type="match status" value="1"/>
</dbReference>
<comment type="similarity">
    <text evidence="1">Belongs to the acetyltransferase family.</text>
</comment>
<reference evidence="6" key="1">
    <citation type="submission" date="2025-08" db="UniProtKB">
        <authorList>
            <consortium name="RefSeq"/>
        </authorList>
    </citation>
    <scope>IDENTIFICATION</scope>
</reference>
<dbReference type="PROSITE" id="PS51186">
    <property type="entry name" value="GNAT"/>
    <property type="match status" value="1"/>
</dbReference>
<dbReference type="OMA" id="QSEWVRY"/>
<evidence type="ECO:0000313" key="5">
    <source>
        <dbReference type="Proteomes" id="UP000694845"/>
    </source>
</evidence>
<dbReference type="FunFam" id="3.40.630.30:FF:000064">
    <property type="entry name" value="GNAT family acetyltransferase"/>
    <property type="match status" value="1"/>
</dbReference>
<dbReference type="GeneID" id="110985388"/>
<dbReference type="InterPro" id="IPR000182">
    <property type="entry name" value="GNAT_dom"/>
</dbReference>
<keyword evidence="5" id="KW-1185">Reference proteome</keyword>
<feature type="domain" description="N-acetyltransferase" evidence="4">
    <location>
        <begin position="5"/>
        <end position="167"/>
    </location>
</feature>
<dbReference type="RefSeq" id="XP_022102062.1">
    <property type="nucleotide sequence ID" value="XM_022246370.1"/>
</dbReference>
<dbReference type="KEGG" id="aplc:110985388"/>
<evidence type="ECO:0000256" key="1">
    <source>
        <dbReference type="ARBA" id="ARBA00008694"/>
    </source>
</evidence>
<gene>
    <name evidence="6" type="primary">LOC110985388</name>
</gene>
<dbReference type="Gene3D" id="3.40.630.30">
    <property type="match status" value="1"/>
</dbReference>